<accession>A0A2P2KII6</accession>
<feature type="region of interest" description="Disordered" evidence="1">
    <location>
        <begin position="69"/>
        <end position="163"/>
    </location>
</feature>
<reference evidence="2" key="1">
    <citation type="submission" date="2018-02" db="EMBL/GenBank/DDBJ databases">
        <title>Rhizophora mucronata_Transcriptome.</title>
        <authorList>
            <person name="Meera S.P."/>
            <person name="Sreeshan A."/>
            <person name="Augustine A."/>
        </authorList>
    </citation>
    <scope>NUCLEOTIDE SEQUENCE</scope>
    <source>
        <tissue evidence="2">Leaf</tissue>
    </source>
</reference>
<dbReference type="PANTHER" id="PTHR47770">
    <property type="entry name" value="PLANT UBX DOMAIN-CONTAINING PROTEIN 11"/>
    <property type="match status" value="1"/>
</dbReference>
<sequence>MGRSLSQLGLFNRQALIVVPHQGATNYHKGGSSLYQTTNTSSSNVNEGGYFASVRRILSYINPLAYLHGNADSSSTGQSQTGMWEHSPNPALQNNLARAEGSHSPNQGSSSTGRNDDSGRQTTTSRYGSNIHTLKLEDDARFGDRNSFWNGNSTQYGGNNDGQ</sequence>
<dbReference type="PANTHER" id="PTHR47770:SF1">
    <property type="entry name" value="PLANT UBX DOMAIN-CONTAINING PROTEIN 11"/>
    <property type="match status" value="1"/>
</dbReference>
<feature type="compositionally biased region" description="Polar residues" evidence="1">
    <location>
        <begin position="71"/>
        <end position="82"/>
    </location>
</feature>
<proteinExistence type="predicted"/>
<name>A0A2P2KII6_RHIMU</name>
<feature type="compositionally biased region" description="Polar residues" evidence="1">
    <location>
        <begin position="103"/>
        <end position="113"/>
    </location>
</feature>
<dbReference type="EMBL" id="GGEC01025055">
    <property type="protein sequence ID" value="MBX05539.1"/>
    <property type="molecule type" value="Transcribed_RNA"/>
</dbReference>
<feature type="compositionally biased region" description="Basic and acidic residues" evidence="1">
    <location>
        <begin position="134"/>
        <end position="144"/>
    </location>
</feature>
<evidence type="ECO:0000256" key="1">
    <source>
        <dbReference type="SAM" id="MobiDB-lite"/>
    </source>
</evidence>
<feature type="compositionally biased region" description="Polar residues" evidence="1">
    <location>
        <begin position="120"/>
        <end position="132"/>
    </location>
</feature>
<dbReference type="AlphaFoldDB" id="A0A2P2KII6"/>
<organism evidence="2">
    <name type="scientific">Rhizophora mucronata</name>
    <name type="common">Asiatic mangrove</name>
    <dbReference type="NCBI Taxonomy" id="61149"/>
    <lineage>
        <taxon>Eukaryota</taxon>
        <taxon>Viridiplantae</taxon>
        <taxon>Streptophyta</taxon>
        <taxon>Embryophyta</taxon>
        <taxon>Tracheophyta</taxon>
        <taxon>Spermatophyta</taxon>
        <taxon>Magnoliopsida</taxon>
        <taxon>eudicotyledons</taxon>
        <taxon>Gunneridae</taxon>
        <taxon>Pentapetalae</taxon>
        <taxon>rosids</taxon>
        <taxon>fabids</taxon>
        <taxon>Malpighiales</taxon>
        <taxon>Rhizophoraceae</taxon>
        <taxon>Rhizophora</taxon>
    </lineage>
</organism>
<protein>
    <submittedName>
        <fullName evidence="2">Uncharacterized protein MANES_11G115700</fullName>
    </submittedName>
</protein>
<evidence type="ECO:0000313" key="2">
    <source>
        <dbReference type="EMBL" id="MBX05539.1"/>
    </source>
</evidence>
<feature type="compositionally biased region" description="Polar residues" evidence="1">
    <location>
        <begin position="147"/>
        <end position="163"/>
    </location>
</feature>